<proteinExistence type="inferred from homology"/>
<name>A0AA88YGA8_PINIB</name>
<dbReference type="InterPro" id="IPR002889">
    <property type="entry name" value="WSC_carb-bd"/>
</dbReference>
<comment type="cofactor">
    <cofactor evidence="1">
        <name>FMN</name>
        <dbReference type="ChEBI" id="CHEBI:58210"/>
    </cofactor>
</comment>
<dbReference type="Gene3D" id="3.40.50.80">
    <property type="entry name" value="Nucleotide-binding domain of ferredoxin-NADP reductase (FNR) module"/>
    <property type="match status" value="1"/>
</dbReference>
<evidence type="ECO:0000256" key="8">
    <source>
        <dbReference type="ARBA" id="ARBA00022857"/>
    </source>
</evidence>
<dbReference type="InterPro" id="IPR050607">
    <property type="entry name" value="NOS"/>
</dbReference>
<dbReference type="AlphaFoldDB" id="A0AA88YGA8"/>
<keyword evidence="6" id="KW-0285">Flavoprotein</keyword>
<dbReference type="PROSITE" id="PS51212">
    <property type="entry name" value="WSC"/>
    <property type="match status" value="1"/>
</dbReference>
<dbReference type="InterPro" id="IPR039261">
    <property type="entry name" value="FNR_nucleotide-bd"/>
</dbReference>
<evidence type="ECO:0000256" key="7">
    <source>
        <dbReference type="ARBA" id="ARBA00022723"/>
    </source>
</evidence>
<keyword evidence="6" id="KW-0288">FMN</keyword>
<evidence type="ECO:0000256" key="6">
    <source>
        <dbReference type="ARBA" id="ARBA00022643"/>
    </source>
</evidence>
<dbReference type="InterPro" id="IPR001433">
    <property type="entry name" value="OxRdtase_FAD/NAD-bd"/>
</dbReference>
<dbReference type="SUPFAM" id="SSF52343">
    <property type="entry name" value="Ferredoxin reductase-like, C-terminal NADP-linked domain"/>
    <property type="match status" value="1"/>
</dbReference>
<dbReference type="PANTHER" id="PTHR43410:SF1">
    <property type="entry name" value="NITRIC OXIDE SYNTHASE"/>
    <property type="match status" value="1"/>
</dbReference>
<comment type="caution">
    <text evidence="13">The sequence shown here is derived from an EMBL/GenBank/DDBJ whole genome shotgun (WGS) entry which is preliminary data.</text>
</comment>
<dbReference type="EMBL" id="VSWD01000004">
    <property type="protein sequence ID" value="KAK3104906.1"/>
    <property type="molecule type" value="Genomic_DNA"/>
</dbReference>
<evidence type="ECO:0000256" key="2">
    <source>
        <dbReference type="ARBA" id="ARBA00001970"/>
    </source>
</evidence>
<evidence type="ECO:0000256" key="10">
    <source>
        <dbReference type="ARBA" id="ARBA00023002"/>
    </source>
</evidence>
<evidence type="ECO:0000256" key="5">
    <source>
        <dbReference type="ARBA" id="ARBA00022617"/>
    </source>
</evidence>
<feature type="domain" description="WSC" evidence="12">
    <location>
        <begin position="197"/>
        <end position="290"/>
    </location>
</feature>
<evidence type="ECO:0000256" key="11">
    <source>
        <dbReference type="ARBA" id="ARBA00023004"/>
    </source>
</evidence>
<sequence>MDLYFGCRESNKDNIYKEELDVCKTAGVLTDVNVALSREPGVKKTYVQELLVKNEERVYKQIMSKGHVYVCGDAFMASDVESTLEDILQRKGNMSASDAKDKLAELKAANFFHEDIFGANLKAKQEQAKNILSKMGKDVRTVNVLVETPHSWMDANNNCRDRFGGTLISREAVPNLNIDLSATESFWTLEYGTLSQWNDIIGCFDESSLNTGEDSLIFKDNVVGRCSTHCFRNHSFFGVKAGNHCSCFKSIPDSATQKEATNCNNSCEVKGRSTKYLCGGLSDFTVFQKGILVDCGLL</sequence>
<evidence type="ECO:0000256" key="3">
    <source>
        <dbReference type="ARBA" id="ARBA00006267"/>
    </source>
</evidence>
<keyword evidence="11" id="KW-0408">Iron</keyword>
<evidence type="ECO:0000259" key="12">
    <source>
        <dbReference type="PROSITE" id="PS51212"/>
    </source>
</evidence>
<dbReference type="GO" id="GO:0005516">
    <property type="term" value="F:calmodulin binding"/>
    <property type="evidence" value="ECO:0007669"/>
    <property type="project" value="UniProtKB-KW"/>
</dbReference>
<dbReference type="PANTHER" id="PTHR43410">
    <property type="entry name" value="NITRIC OXIDE SYNTHASE OXYGENASE"/>
    <property type="match status" value="1"/>
</dbReference>
<keyword evidence="9" id="KW-0112">Calmodulin-binding</keyword>
<dbReference type="GO" id="GO:0046872">
    <property type="term" value="F:metal ion binding"/>
    <property type="evidence" value="ECO:0007669"/>
    <property type="project" value="UniProtKB-KW"/>
</dbReference>
<protein>
    <recommendedName>
        <fullName evidence="4">nitric-oxide synthase (NADPH)</fullName>
        <ecNumber evidence="4">1.14.13.39</ecNumber>
    </recommendedName>
</protein>
<comment type="similarity">
    <text evidence="3">Belongs to the NOS family.</text>
</comment>
<gene>
    <name evidence="13" type="ORF">FSP39_012960</name>
</gene>
<evidence type="ECO:0000256" key="4">
    <source>
        <dbReference type="ARBA" id="ARBA00012989"/>
    </source>
</evidence>
<dbReference type="Pfam" id="PF00175">
    <property type="entry name" value="NAD_binding_1"/>
    <property type="match status" value="1"/>
</dbReference>
<keyword evidence="14" id="KW-1185">Reference proteome</keyword>
<dbReference type="GO" id="GO:0004517">
    <property type="term" value="F:nitric-oxide synthase activity"/>
    <property type="evidence" value="ECO:0007669"/>
    <property type="project" value="UniProtKB-EC"/>
</dbReference>
<accession>A0AA88YGA8</accession>
<dbReference type="EC" id="1.14.13.39" evidence="4"/>
<evidence type="ECO:0000313" key="14">
    <source>
        <dbReference type="Proteomes" id="UP001186944"/>
    </source>
</evidence>
<evidence type="ECO:0000256" key="1">
    <source>
        <dbReference type="ARBA" id="ARBA00001917"/>
    </source>
</evidence>
<dbReference type="Proteomes" id="UP001186944">
    <property type="component" value="Unassembled WGS sequence"/>
</dbReference>
<dbReference type="Pfam" id="PF01822">
    <property type="entry name" value="WSC"/>
    <property type="match status" value="1"/>
</dbReference>
<organism evidence="13 14">
    <name type="scientific">Pinctada imbricata</name>
    <name type="common">Atlantic pearl-oyster</name>
    <name type="synonym">Pinctada martensii</name>
    <dbReference type="NCBI Taxonomy" id="66713"/>
    <lineage>
        <taxon>Eukaryota</taxon>
        <taxon>Metazoa</taxon>
        <taxon>Spiralia</taxon>
        <taxon>Lophotrochozoa</taxon>
        <taxon>Mollusca</taxon>
        <taxon>Bivalvia</taxon>
        <taxon>Autobranchia</taxon>
        <taxon>Pteriomorphia</taxon>
        <taxon>Pterioida</taxon>
        <taxon>Pterioidea</taxon>
        <taxon>Pteriidae</taxon>
        <taxon>Pinctada</taxon>
    </lineage>
</organism>
<comment type="cofactor">
    <cofactor evidence="2">
        <name>heme b</name>
        <dbReference type="ChEBI" id="CHEBI:60344"/>
    </cofactor>
</comment>
<evidence type="ECO:0000313" key="13">
    <source>
        <dbReference type="EMBL" id="KAK3104906.1"/>
    </source>
</evidence>
<keyword evidence="8" id="KW-0521">NADP</keyword>
<keyword evidence="5" id="KW-0349">Heme</keyword>
<reference evidence="13" key="1">
    <citation type="submission" date="2019-08" db="EMBL/GenBank/DDBJ databases">
        <title>The improved chromosome-level genome for the pearl oyster Pinctada fucata martensii using PacBio sequencing and Hi-C.</title>
        <authorList>
            <person name="Zheng Z."/>
        </authorList>
    </citation>
    <scope>NUCLEOTIDE SEQUENCE</scope>
    <source>
        <strain evidence="13">ZZ-2019</strain>
        <tissue evidence="13">Adductor muscle</tissue>
    </source>
</reference>
<evidence type="ECO:0000256" key="9">
    <source>
        <dbReference type="ARBA" id="ARBA00022860"/>
    </source>
</evidence>
<keyword evidence="10" id="KW-0560">Oxidoreductase</keyword>
<keyword evidence="7" id="KW-0479">Metal-binding</keyword>